<accession>A0ACB8W859</accession>
<keyword evidence="2" id="KW-1185">Reference proteome</keyword>
<reference evidence="1" key="1">
    <citation type="submission" date="2022-04" db="EMBL/GenBank/DDBJ databases">
        <title>Jade perch genome.</title>
        <authorList>
            <person name="Chao B."/>
        </authorList>
    </citation>
    <scope>NUCLEOTIDE SEQUENCE</scope>
    <source>
        <strain evidence="1">CB-2022</strain>
    </source>
</reference>
<dbReference type="Proteomes" id="UP000831701">
    <property type="component" value="Chromosome 13"/>
</dbReference>
<name>A0ACB8W859_9TELE</name>
<evidence type="ECO:0000313" key="1">
    <source>
        <dbReference type="EMBL" id="KAI3363993.1"/>
    </source>
</evidence>
<gene>
    <name evidence="1" type="ORF">L3Q82_001604</name>
</gene>
<comment type="caution">
    <text evidence="1">The sequence shown here is derived from an EMBL/GenBank/DDBJ whole genome shotgun (WGS) entry which is preliminary data.</text>
</comment>
<protein>
    <submittedName>
        <fullName evidence="1">Uncharacterized protein</fullName>
    </submittedName>
</protein>
<sequence>MAEGLPETSTSADLRFLVHMDKLRRYPTFLKEKGYMPTTIKNMMINVTQLYKHIDHSFQQCSRLTGADINRVVYEVKRLKAEVYRDVVVHHQKVRRRKSRNQLDSGPRTGFPGRCKEESPAAFPRPVHQQHRRHHHHHPK</sequence>
<dbReference type="EMBL" id="CM041543">
    <property type="protein sequence ID" value="KAI3363993.1"/>
    <property type="molecule type" value="Genomic_DNA"/>
</dbReference>
<organism evidence="1 2">
    <name type="scientific">Scortum barcoo</name>
    <name type="common">barcoo grunter</name>
    <dbReference type="NCBI Taxonomy" id="214431"/>
    <lineage>
        <taxon>Eukaryota</taxon>
        <taxon>Metazoa</taxon>
        <taxon>Chordata</taxon>
        <taxon>Craniata</taxon>
        <taxon>Vertebrata</taxon>
        <taxon>Euteleostomi</taxon>
        <taxon>Actinopterygii</taxon>
        <taxon>Neopterygii</taxon>
        <taxon>Teleostei</taxon>
        <taxon>Neoteleostei</taxon>
        <taxon>Acanthomorphata</taxon>
        <taxon>Eupercaria</taxon>
        <taxon>Centrarchiformes</taxon>
        <taxon>Terapontoidei</taxon>
        <taxon>Terapontidae</taxon>
        <taxon>Scortum</taxon>
    </lineage>
</organism>
<evidence type="ECO:0000313" key="2">
    <source>
        <dbReference type="Proteomes" id="UP000831701"/>
    </source>
</evidence>
<proteinExistence type="predicted"/>